<protein>
    <submittedName>
        <fullName evidence="1">Uncharacterized protein</fullName>
    </submittedName>
</protein>
<dbReference type="AlphaFoldDB" id="A0A4Y8ZPG5"/>
<evidence type="ECO:0000313" key="2">
    <source>
        <dbReference type="Proteomes" id="UP000298213"/>
    </source>
</evidence>
<evidence type="ECO:0000313" key="1">
    <source>
        <dbReference type="EMBL" id="TFI57911.1"/>
    </source>
</evidence>
<sequence>MKLGIPLVALGLLCTGCGGGDAEQSSQNVTRIKAANPVSDQLKGMTEIYRYLGLRRAITDSGQRCKKVDRGAYQEDYKTMALWTAHCTDTGDWAIFIAPNADVQVRRCGHMEQLGLPACRVSPAPQS</sequence>
<dbReference type="Proteomes" id="UP000298213">
    <property type="component" value="Unassembled WGS sequence"/>
</dbReference>
<accession>A0A4Y8ZPG5</accession>
<reference evidence="1 2" key="1">
    <citation type="submission" date="2019-03" db="EMBL/GenBank/DDBJ databases">
        <title>Genome sequence of Sphingomonas sp. 17J27-24.</title>
        <authorList>
            <person name="Kim M."/>
            <person name="Maeng S."/>
            <person name="Sathiyaraj S."/>
        </authorList>
    </citation>
    <scope>NUCLEOTIDE SEQUENCE [LARGE SCALE GENOMIC DNA]</scope>
    <source>
        <strain evidence="1 2">17J27-24</strain>
    </source>
</reference>
<dbReference type="OrthoDB" id="7471337at2"/>
<comment type="caution">
    <text evidence="1">The sequence shown here is derived from an EMBL/GenBank/DDBJ whole genome shotgun (WGS) entry which is preliminary data.</text>
</comment>
<proteinExistence type="predicted"/>
<gene>
    <name evidence="1" type="ORF">E2493_11990</name>
</gene>
<dbReference type="EMBL" id="SPDV01000021">
    <property type="protein sequence ID" value="TFI57911.1"/>
    <property type="molecule type" value="Genomic_DNA"/>
</dbReference>
<keyword evidence="2" id="KW-1185">Reference proteome</keyword>
<name>A0A4Y8ZPG5_9SPHN</name>
<organism evidence="1 2">
    <name type="scientific">Sphingomonas parva</name>
    <dbReference type="NCBI Taxonomy" id="2555898"/>
    <lineage>
        <taxon>Bacteria</taxon>
        <taxon>Pseudomonadati</taxon>
        <taxon>Pseudomonadota</taxon>
        <taxon>Alphaproteobacteria</taxon>
        <taxon>Sphingomonadales</taxon>
        <taxon>Sphingomonadaceae</taxon>
        <taxon>Sphingomonas</taxon>
    </lineage>
</organism>
<dbReference type="RefSeq" id="WP_135087072.1">
    <property type="nucleotide sequence ID" value="NZ_SPDV01000021.1"/>
</dbReference>